<feature type="domain" description="Obg" evidence="5">
    <location>
        <begin position="81"/>
        <end position="397"/>
    </location>
</feature>
<dbReference type="EMBL" id="JBJQOH010000007">
    <property type="protein sequence ID" value="KAL3680195.1"/>
    <property type="molecule type" value="Genomic_DNA"/>
</dbReference>
<keyword evidence="1" id="KW-0547">Nucleotide-binding</keyword>
<dbReference type="InterPro" id="IPR045086">
    <property type="entry name" value="OBG_GTPase"/>
</dbReference>
<dbReference type="CDD" id="cd01898">
    <property type="entry name" value="Obg"/>
    <property type="match status" value="1"/>
</dbReference>
<dbReference type="GO" id="GO:0005525">
    <property type="term" value="F:GTP binding"/>
    <property type="evidence" value="ECO:0007669"/>
    <property type="project" value="UniProtKB-KW"/>
</dbReference>
<dbReference type="SUPFAM" id="SSF52540">
    <property type="entry name" value="P-loop containing nucleoside triphosphate hydrolases"/>
    <property type="match status" value="1"/>
</dbReference>
<dbReference type="Pfam" id="PF01018">
    <property type="entry name" value="GTP1_OBG"/>
    <property type="match status" value="1"/>
</dbReference>
<dbReference type="Gene3D" id="3.40.50.300">
    <property type="entry name" value="P-loop containing nucleotide triphosphate hydrolases"/>
    <property type="match status" value="1"/>
</dbReference>
<dbReference type="AlphaFoldDB" id="A0ABD3GQ24"/>
<feature type="domain" description="OBG-type G" evidence="4">
    <location>
        <begin position="398"/>
        <end position="571"/>
    </location>
</feature>
<protein>
    <recommendedName>
        <fullName evidence="8">GTP-binding protein OBGM, mitochondrial</fullName>
    </recommendedName>
</protein>
<dbReference type="InterPro" id="IPR006169">
    <property type="entry name" value="GTP1_OBG_dom"/>
</dbReference>
<dbReference type="PROSITE" id="PS51883">
    <property type="entry name" value="OBG"/>
    <property type="match status" value="1"/>
</dbReference>
<dbReference type="SUPFAM" id="SSF82051">
    <property type="entry name" value="Obg GTP-binding protein N-terminal domain"/>
    <property type="match status" value="1"/>
</dbReference>
<dbReference type="Gene3D" id="2.70.210.12">
    <property type="entry name" value="GTP1/OBG domain"/>
    <property type="match status" value="1"/>
</dbReference>
<feature type="compositionally biased region" description="Basic and acidic residues" evidence="3">
    <location>
        <begin position="207"/>
        <end position="218"/>
    </location>
</feature>
<keyword evidence="2" id="KW-0342">GTP-binding</keyword>
<accession>A0ABD3GQ24</accession>
<dbReference type="InterPro" id="IPR027417">
    <property type="entry name" value="P-loop_NTPase"/>
</dbReference>
<evidence type="ECO:0000256" key="2">
    <source>
        <dbReference type="ARBA" id="ARBA00023134"/>
    </source>
</evidence>
<dbReference type="GO" id="GO:0042254">
    <property type="term" value="P:ribosome biogenesis"/>
    <property type="evidence" value="ECO:0007669"/>
    <property type="project" value="UniProtKB-UniRule"/>
</dbReference>
<dbReference type="PANTHER" id="PTHR11702:SF31">
    <property type="entry name" value="MITOCHONDRIAL RIBOSOME-ASSOCIATED GTPASE 2"/>
    <property type="match status" value="1"/>
</dbReference>
<name>A0ABD3GQ24_9MARC</name>
<comment type="caution">
    <text evidence="6">The sequence shown here is derived from an EMBL/GenBank/DDBJ whole genome shotgun (WGS) entry which is preliminary data.</text>
</comment>
<evidence type="ECO:0008006" key="8">
    <source>
        <dbReference type="Google" id="ProtNLM"/>
    </source>
</evidence>
<dbReference type="InterPro" id="IPR031167">
    <property type="entry name" value="G_OBG"/>
</dbReference>
<dbReference type="PROSITE" id="PS51710">
    <property type="entry name" value="G_OBG"/>
    <property type="match status" value="1"/>
</dbReference>
<evidence type="ECO:0000256" key="1">
    <source>
        <dbReference type="ARBA" id="ARBA00022741"/>
    </source>
</evidence>
<evidence type="ECO:0000313" key="7">
    <source>
        <dbReference type="Proteomes" id="UP001633002"/>
    </source>
</evidence>
<organism evidence="6 7">
    <name type="scientific">Riccia sorocarpa</name>
    <dbReference type="NCBI Taxonomy" id="122646"/>
    <lineage>
        <taxon>Eukaryota</taxon>
        <taxon>Viridiplantae</taxon>
        <taxon>Streptophyta</taxon>
        <taxon>Embryophyta</taxon>
        <taxon>Marchantiophyta</taxon>
        <taxon>Marchantiopsida</taxon>
        <taxon>Marchantiidae</taxon>
        <taxon>Marchantiales</taxon>
        <taxon>Ricciaceae</taxon>
        <taxon>Riccia</taxon>
    </lineage>
</organism>
<dbReference type="Proteomes" id="UP001633002">
    <property type="component" value="Unassembled WGS sequence"/>
</dbReference>
<dbReference type="Pfam" id="PF01926">
    <property type="entry name" value="MMR_HSR1"/>
    <property type="match status" value="1"/>
</dbReference>
<dbReference type="InterPro" id="IPR006073">
    <property type="entry name" value="GTP-bd"/>
</dbReference>
<proteinExistence type="predicted"/>
<evidence type="ECO:0000259" key="4">
    <source>
        <dbReference type="PROSITE" id="PS51710"/>
    </source>
</evidence>
<keyword evidence="7" id="KW-1185">Reference proteome</keyword>
<reference evidence="6 7" key="1">
    <citation type="submission" date="2024-09" db="EMBL/GenBank/DDBJ databases">
        <title>Chromosome-scale assembly of Riccia sorocarpa.</title>
        <authorList>
            <person name="Paukszto L."/>
        </authorList>
    </citation>
    <scope>NUCLEOTIDE SEQUENCE [LARGE SCALE GENOMIC DNA]</scope>
    <source>
        <strain evidence="6">LP-2024</strain>
        <tissue evidence="6">Aerial parts of the thallus</tissue>
    </source>
</reference>
<evidence type="ECO:0000259" key="5">
    <source>
        <dbReference type="PROSITE" id="PS51883"/>
    </source>
</evidence>
<sequence length="586" mass="63306">MIREFASKLRGQTLPRSFAALENWSTRVQNGIFSNAAGGQHQRSGAAVSACLLSFPSQRNFASDSGSGKKTRKKQTPLQERKMIDKFRVHVRGGGGGAGCTSFRKSRHSRFGSADGGNGGRGGDVILVSSSAVWDFSNLQHHLNGGRGCPGSSKKRVGSRGLDKIVQVPVGTVIHLVRGAIPSLDKTVRQQESSLEDWDDLDSSQKQIDEAELSDRTPDVSPDGSYREGSEEVEIREVLMTDGESEIITPNRARKELEILDEDGESEIITPKSARKKLKLLNEDGESEIITPGSARNKEGLGNGNSEHNDDSDLDFEFTDEDEESDDEGRISRYVQNSVAEFVSVGQSLTLASGGDGGKGNAAIARGRGANKTLPSLEHEEGNPGSEADLVLELKTIADVGLVGAPNAGKSTLLGSLSRAKPMTGHYKFTTLRPNIGKLKFEDNFSCTVADIPGLIQGAHENRGLGHAFLRHIERTKILAYVVDLSAGIGENPGPLPWDQIEELVFELEQYQEGLSKRPSLIVANKIDEEGAPEALEVLKRKFPDIPIFPVCAVLEEGVDVLKEGLRSLVVNTQLDAPKLSGIREL</sequence>
<feature type="region of interest" description="Disordered" evidence="3">
    <location>
        <begin position="194"/>
        <end position="232"/>
    </location>
</feature>
<feature type="region of interest" description="Disordered" evidence="3">
    <location>
        <begin position="289"/>
        <end position="329"/>
    </location>
</feature>
<gene>
    <name evidence="6" type="ORF">R1sor_023151</name>
</gene>
<dbReference type="PRINTS" id="PR00326">
    <property type="entry name" value="GTP1OBG"/>
</dbReference>
<dbReference type="PANTHER" id="PTHR11702">
    <property type="entry name" value="DEVELOPMENTALLY REGULATED GTP-BINDING PROTEIN-RELATED"/>
    <property type="match status" value="1"/>
</dbReference>
<dbReference type="InterPro" id="IPR036726">
    <property type="entry name" value="GTP1_OBG_dom_sf"/>
</dbReference>
<feature type="region of interest" description="Disordered" evidence="3">
    <location>
        <begin position="60"/>
        <end position="80"/>
    </location>
</feature>
<evidence type="ECO:0000313" key="6">
    <source>
        <dbReference type="EMBL" id="KAL3680195.1"/>
    </source>
</evidence>
<evidence type="ECO:0000256" key="3">
    <source>
        <dbReference type="SAM" id="MobiDB-lite"/>
    </source>
</evidence>
<feature type="compositionally biased region" description="Acidic residues" evidence="3">
    <location>
        <begin position="310"/>
        <end position="327"/>
    </location>
</feature>